<evidence type="ECO:0000256" key="6">
    <source>
        <dbReference type="ARBA" id="ARBA00022918"/>
    </source>
</evidence>
<keyword evidence="1" id="KW-0808">Transferase</keyword>
<dbReference type="EMBL" id="PKPP01000298">
    <property type="protein sequence ID" value="PWA94647.1"/>
    <property type="molecule type" value="Genomic_DNA"/>
</dbReference>
<keyword evidence="5" id="KW-0378">Hydrolase</keyword>
<protein>
    <submittedName>
        <fullName evidence="8">Reverse transcriptase domain-containing protein</fullName>
    </submittedName>
</protein>
<proteinExistence type="predicted"/>
<dbReference type="Pfam" id="PF17917">
    <property type="entry name" value="RT_RNaseH"/>
    <property type="match status" value="1"/>
</dbReference>
<evidence type="ECO:0000256" key="5">
    <source>
        <dbReference type="ARBA" id="ARBA00022801"/>
    </source>
</evidence>
<dbReference type="Proteomes" id="UP000245207">
    <property type="component" value="Unassembled WGS sequence"/>
</dbReference>
<dbReference type="AlphaFoldDB" id="A0A2U1Q9G3"/>
<name>A0A2U1Q9G3_ARTAN</name>
<evidence type="ECO:0000313" key="9">
    <source>
        <dbReference type="Proteomes" id="UP000245207"/>
    </source>
</evidence>
<dbReference type="InterPro" id="IPR043502">
    <property type="entry name" value="DNA/RNA_pol_sf"/>
</dbReference>
<keyword evidence="3" id="KW-0540">Nuclease</keyword>
<keyword evidence="6 8" id="KW-0695">RNA-directed DNA polymerase</keyword>
<dbReference type="SUPFAM" id="SSF56672">
    <property type="entry name" value="DNA/RNA polymerases"/>
    <property type="match status" value="1"/>
</dbReference>
<sequence>MGTRKATFRWIKEAEAAFQRWKECMEILPTFTVPDHSEALFLHLATPSGEVSAVLLAKRRGIYIPIYSAKRTLQEIELSYTKAERLILTLVNAARCLRKYFQEHPIRVLTDNPIRRILSHPNKSTRIAKWALELGEYSIEYQKEDLAEGQAPTNVLSKSNQTVRVLRKSSIEQEGQIKYSPAVLRRPGYLRINLPQRAFDRAKTRMLQIFLFQKNQNLRRVKT</sequence>
<evidence type="ECO:0000256" key="4">
    <source>
        <dbReference type="ARBA" id="ARBA00022759"/>
    </source>
</evidence>
<evidence type="ECO:0000256" key="1">
    <source>
        <dbReference type="ARBA" id="ARBA00022679"/>
    </source>
</evidence>
<dbReference type="GO" id="GO:0004519">
    <property type="term" value="F:endonuclease activity"/>
    <property type="evidence" value="ECO:0007669"/>
    <property type="project" value="UniProtKB-KW"/>
</dbReference>
<dbReference type="OrthoDB" id="673934at2759"/>
<dbReference type="PANTHER" id="PTHR48475">
    <property type="entry name" value="RIBONUCLEASE H"/>
    <property type="match status" value="1"/>
</dbReference>
<organism evidence="8 9">
    <name type="scientific">Artemisia annua</name>
    <name type="common">Sweet wormwood</name>
    <dbReference type="NCBI Taxonomy" id="35608"/>
    <lineage>
        <taxon>Eukaryota</taxon>
        <taxon>Viridiplantae</taxon>
        <taxon>Streptophyta</taxon>
        <taxon>Embryophyta</taxon>
        <taxon>Tracheophyta</taxon>
        <taxon>Spermatophyta</taxon>
        <taxon>Magnoliopsida</taxon>
        <taxon>eudicotyledons</taxon>
        <taxon>Gunneridae</taxon>
        <taxon>Pentapetalae</taxon>
        <taxon>asterids</taxon>
        <taxon>campanulids</taxon>
        <taxon>Asterales</taxon>
        <taxon>Asteraceae</taxon>
        <taxon>Asteroideae</taxon>
        <taxon>Anthemideae</taxon>
        <taxon>Artemisiinae</taxon>
        <taxon>Artemisia</taxon>
    </lineage>
</organism>
<keyword evidence="2" id="KW-0548">Nucleotidyltransferase</keyword>
<dbReference type="InterPro" id="IPR041373">
    <property type="entry name" value="RT_RNaseH"/>
</dbReference>
<evidence type="ECO:0000259" key="7">
    <source>
        <dbReference type="Pfam" id="PF17917"/>
    </source>
</evidence>
<evidence type="ECO:0000256" key="2">
    <source>
        <dbReference type="ARBA" id="ARBA00022695"/>
    </source>
</evidence>
<evidence type="ECO:0000313" key="8">
    <source>
        <dbReference type="EMBL" id="PWA94647.1"/>
    </source>
</evidence>
<comment type="caution">
    <text evidence="8">The sequence shown here is derived from an EMBL/GenBank/DDBJ whole genome shotgun (WGS) entry which is preliminary data.</text>
</comment>
<gene>
    <name evidence="8" type="ORF">CTI12_AA058420</name>
</gene>
<dbReference type="GO" id="GO:0016787">
    <property type="term" value="F:hydrolase activity"/>
    <property type="evidence" value="ECO:0007669"/>
    <property type="project" value="UniProtKB-KW"/>
</dbReference>
<evidence type="ECO:0000256" key="3">
    <source>
        <dbReference type="ARBA" id="ARBA00022722"/>
    </source>
</evidence>
<keyword evidence="9" id="KW-1185">Reference proteome</keyword>
<keyword evidence="4" id="KW-0255">Endonuclease</keyword>
<accession>A0A2U1Q9G3</accession>
<dbReference type="GO" id="GO:0003964">
    <property type="term" value="F:RNA-directed DNA polymerase activity"/>
    <property type="evidence" value="ECO:0007669"/>
    <property type="project" value="UniProtKB-KW"/>
</dbReference>
<reference evidence="8 9" key="1">
    <citation type="journal article" date="2018" name="Mol. Plant">
        <title>The genome of Artemisia annua provides insight into the evolution of Asteraceae family and artemisinin biosynthesis.</title>
        <authorList>
            <person name="Shen Q."/>
            <person name="Zhang L."/>
            <person name="Liao Z."/>
            <person name="Wang S."/>
            <person name="Yan T."/>
            <person name="Shi P."/>
            <person name="Liu M."/>
            <person name="Fu X."/>
            <person name="Pan Q."/>
            <person name="Wang Y."/>
            <person name="Lv Z."/>
            <person name="Lu X."/>
            <person name="Zhang F."/>
            <person name="Jiang W."/>
            <person name="Ma Y."/>
            <person name="Chen M."/>
            <person name="Hao X."/>
            <person name="Li L."/>
            <person name="Tang Y."/>
            <person name="Lv G."/>
            <person name="Zhou Y."/>
            <person name="Sun X."/>
            <person name="Brodelius P.E."/>
            <person name="Rose J.K.C."/>
            <person name="Tang K."/>
        </authorList>
    </citation>
    <scope>NUCLEOTIDE SEQUENCE [LARGE SCALE GENOMIC DNA]</scope>
    <source>
        <strain evidence="9">cv. Huhao1</strain>
        <tissue evidence="8">Leaf</tissue>
    </source>
</reference>
<dbReference type="PANTHER" id="PTHR48475:SF2">
    <property type="entry name" value="RIBONUCLEASE H"/>
    <property type="match status" value="1"/>
</dbReference>
<feature type="domain" description="Reverse transcriptase RNase H-like" evidence="7">
    <location>
        <begin position="37"/>
        <end position="137"/>
    </location>
</feature>